<dbReference type="RefSeq" id="WP_345479922.1">
    <property type="nucleotide sequence ID" value="NZ_BAABLP010000002.1"/>
</dbReference>
<keyword evidence="2 3" id="KW-0378">Hydrolase</keyword>
<dbReference type="EMBL" id="BAABLP010000002">
    <property type="protein sequence ID" value="GAA4741040.1"/>
    <property type="molecule type" value="Genomic_DNA"/>
</dbReference>
<evidence type="ECO:0000256" key="3">
    <source>
        <dbReference type="RuleBase" id="RU003476"/>
    </source>
</evidence>
<evidence type="ECO:0000313" key="6">
    <source>
        <dbReference type="Proteomes" id="UP001500121"/>
    </source>
</evidence>
<dbReference type="InterPro" id="IPR000086">
    <property type="entry name" value="NUDIX_hydrolase_dom"/>
</dbReference>
<dbReference type="Pfam" id="PF00293">
    <property type="entry name" value="NUDIX"/>
    <property type="match status" value="1"/>
</dbReference>
<keyword evidence="6" id="KW-1185">Reference proteome</keyword>
<organism evidence="5 6">
    <name type="scientific">Amnibacterium soli</name>
    <dbReference type="NCBI Taxonomy" id="1282736"/>
    <lineage>
        <taxon>Bacteria</taxon>
        <taxon>Bacillati</taxon>
        <taxon>Actinomycetota</taxon>
        <taxon>Actinomycetes</taxon>
        <taxon>Micrococcales</taxon>
        <taxon>Microbacteriaceae</taxon>
        <taxon>Amnibacterium</taxon>
    </lineage>
</organism>
<dbReference type="InterPro" id="IPR020084">
    <property type="entry name" value="NUDIX_hydrolase_CS"/>
</dbReference>
<dbReference type="PANTHER" id="PTHR21340">
    <property type="entry name" value="DIADENOSINE 5,5-P1,P4-TETRAPHOSPHATE PYROPHOSPHOHYDROLASE MUTT"/>
    <property type="match status" value="1"/>
</dbReference>
<evidence type="ECO:0000259" key="4">
    <source>
        <dbReference type="PROSITE" id="PS51462"/>
    </source>
</evidence>
<comment type="similarity">
    <text evidence="1 3">Belongs to the Nudix hydrolase family.</text>
</comment>
<dbReference type="Gene3D" id="3.90.79.10">
    <property type="entry name" value="Nucleoside Triphosphate Pyrophosphohydrolase"/>
    <property type="match status" value="1"/>
</dbReference>
<dbReference type="PANTHER" id="PTHR21340:SF0">
    <property type="entry name" value="BIS(5'-NUCLEOSYL)-TETRAPHOSPHATASE [ASYMMETRICAL]"/>
    <property type="match status" value="1"/>
</dbReference>
<feature type="domain" description="Nudix hydrolase" evidence="4">
    <location>
        <begin position="1"/>
        <end position="134"/>
    </location>
</feature>
<dbReference type="SUPFAM" id="SSF55811">
    <property type="entry name" value="Nudix"/>
    <property type="match status" value="1"/>
</dbReference>
<dbReference type="Proteomes" id="UP001500121">
    <property type="component" value="Unassembled WGS sequence"/>
</dbReference>
<evidence type="ECO:0000313" key="5">
    <source>
        <dbReference type="EMBL" id="GAA4741040.1"/>
    </source>
</evidence>
<dbReference type="PRINTS" id="PR00502">
    <property type="entry name" value="NUDIXFAMILY"/>
</dbReference>
<reference evidence="6" key="1">
    <citation type="journal article" date="2019" name="Int. J. Syst. Evol. Microbiol.">
        <title>The Global Catalogue of Microorganisms (GCM) 10K type strain sequencing project: providing services to taxonomists for standard genome sequencing and annotation.</title>
        <authorList>
            <consortium name="The Broad Institute Genomics Platform"/>
            <consortium name="The Broad Institute Genome Sequencing Center for Infectious Disease"/>
            <person name="Wu L."/>
            <person name="Ma J."/>
        </authorList>
    </citation>
    <scope>NUCLEOTIDE SEQUENCE [LARGE SCALE GENOMIC DNA]</scope>
    <source>
        <strain evidence="6">JCM 19015</strain>
    </source>
</reference>
<accession>A0ABP8YXT9</accession>
<comment type="caution">
    <text evidence="5">The sequence shown here is derived from an EMBL/GenBank/DDBJ whole genome shotgun (WGS) entry which is preliminary data.</text>
</comment>
<gene>
    <name evidence="5" type="ORF">GCM10025783_10070</name>
</gene>
<proteinExistence type="inferred from homology"/>
<name>A0ABP8YXT9_9MICO</name>
<sequence>MDLDREVLVGHMGGPFWARKDAGAWSFPKGALEPGETALEAALREFHEETGIAPPPAPYVDLGAVRQRSGKSVRLFLTEGDVDLEAFEPGTFSMTLRGRTFEVPELDRVRWASVREARVLLTAGQVPFLDRIPGYSPGS</sequence>
<dbReference type="InterPro" id="IPR020476">
    <property type="entry name" value="Nudix_hydrolase"/>
</dbReference>
<protein>
    <submittedName>
        <fullName evidence="5">NUDIX domain-containing protein</fullName>
    </submittedName>
</protein>
<dbReference type="PROSITE" id="PS00893">
    <property type="entry name" value="NUDIX_BOX"/>
    <property type="match status" value="1"/>
</dbReference>
<dbReference type="InterPro" id="IPR051325">
    <property type="entry name" value="Nudix_hydrolase_domain"/>
</dbReference>
<evidence type="ECO:0000256" key="2">
    <source>
        <dbReference type="ARBA" id="ARBA00022801"/>
    </source>
</evidence>
<dbReference type="InterPro" id="IPR015797">
    <property type="entry name" value="NUDIX_hydrolase-like_dom_sf"/>
</dbReference>
<evidence type="ECO:0000256" key="1">
    <source>
        <dbReference type="ARBA" id="ARBA00005582"/>
    </source>
</evidence>
<dbReference type="PROSITE" id="PS51462">
    <property type="entry name" value="NUDIX"/>
    <property type="match status" value="1"/>
</dbReference>